<keyword evidence="5 6" id="KW-0472">Membrane</keyword>
<feature type="domain" description="EamA" evidence="7">
    <location>
        <begin position="165"/>
        <end position="301"/>
    </location>
</feature>
<keyword evidence="3 6" id="KW-0812">Transmembrane</keyword>
<dbReference type="eggNOG" id="COG0697">
    <property type="taxonomic scope" value="Bacteria"/>
</dbReference>
<gene>
    <name evidence="8" type="ordered locus">PSPTO_3679</name>
</gene>
<dbReference type="SUPFAM" id="SSF103481">
    <property type="entry name" value="Multidrug resistance efflux transporter EmrE"/>
    <property type="match status" value="2"/>
</dbReference>
<feature type="transmembrane region" description="Helical" evidence="6">
    <location>
        <begin position="282"/>
        <end position="301"/>
    </location>
</feature>
<sequence>MNQHLSISPSVSRPVWHQAIPLLLLEAALVLTWSSGFIGARFSLDYAPPLLVVFWRCVVVTLLLLPFVARQLVTLPPTLLLKNTGIGLLAMTGYVAGVTQGIALGVPAGLAALFADLLPMGMALLAALVLGQRLVWQIWAGLVVGLIGVVLVTHSALEWGNAPLWAYGLPLLGMFSLAIATLWQKHSTTSQPMKLLPNLWLQYFISSFAFAIIQGTQGGLAPIASSGFALSVAWTVGLATLGGYGLYWVCLRRAKATRVASVLYLSPPVTMLWAWAMFDEPLSWQIALGMVVSGVGVWMVIRAEARQVAS</sequence>
<evidence type="ECO:0000313" key="9">
    <source>
        <dbReference type="Proteomes" id="UP000002515"/>
    </source>
</evidence>
<dbReference type="InterPro" id="IPR000620">
    <property type="entry name" value="EamA_dom"/>
</dbReference>
<keyword evidence="9" id="KW-1185">Reference proteome</keyword>
<feature type="transmembrane region" description="Helical" evidence="6">
    <location>
        <begin position="227"/>
        <end position="247"/>
    </location>
</feature>
<evidence type="ECO:0000256" key="3">
    <source>
        <dbReference type="ARBA" id="ARBA00022692"/>
    </source>
</evidence>
<reference evidence="8 9" key="1">
    <citation type="journal article" date="2003" name="Proc. Natl. Acad. Sci. U.S.A.">
        <title>The complete genome sequence of the Arabidopsis and tomato pathogen Pseudomonas syringae pv. tomato DC3000.</title>
        <authorList>
            <person name="Buell C.R."/>
            <person name="Joardar V."/>
            <person name="Lindeberg M."/>
            <person name="Selengut J."/>
            <person name="Paulsen I.T."/>
            <person name="Gwinn M.L."/>
            <person name="Dodson R.J."/>
            <person name="Deboy R.T."/>
            <person name="Durkin A.S."/>
            <person name="Kolonay J.F."/>
            <person name="Madupu R."/>
            <person name="Daugherty S."/>
            <person name="Brinkac L."/>
            <person name="Beanan M.J."/>
            <person name="Haft D.H."/>
            <person name="Nelson W.C."/>
            <person name="Davidsen T."/>
            <person name="Zafar N."/>
            <person name="Zhou L."/>
            <person name="Liu J."/>
            <person name="Yuan Q."/>
            <person name="Khouri H."/>
            <person name="Fedorova N."/>
            <person name="Tran B."/>
            <person name="Russell D."/>
            <person name="Berry K."/>
            <person name="Utterback T."/>
            <person name="Van Aken S.E."/>
            <person name="Feldblyum T.V."/>
            <person name="D'Ascenzo M."/>
            <person name="Deng W.L."/>
            <person name="Ramos A.R."/>
            <person name="Alfano J.R."/>
            <person name="Cartinhour S."/>
            <person name="Chatterjee A.K."/>
            <person name="Delaney T.P."/>
            <person name="Lazarowitz S.G."/>
            <person name="Martin G.B."/>
            <person name="Schneider D.J."/>
            <person name="Tang X."/>
            <person name="Bender C.L."/>
            <person name="White O."/>
            <person name="Fraser C.M."/>
            <person name="Collmer A."/>
        </authorList>
    </citation>
    <scope>NUCLEOTIDE SEQUENCE [LARGE SCALE GENOMIC DNA]</scope>
    <source>
        <strain evidence="9">ATCC BAA-871 / DC3000</strain>
    </source>
</reference>
<dbReference type="PATRIC" id="fig|223283.9.peg.3770"/>
<dbReference type="InterPro" id="IPR037185">
    <property type="entry name" value="EmrE-like"/>
</dbReference>
<dbReference type="HOGENOM" id="CLU_033863_10_1_6"/>
<feature type="transmembrane region" description="Helical" evidence="6">
    <location>
        <begin position="259"/>
        <end position="276"/>
    </location>
</feature>
<feature type="transmembrane region" description="Helical" evidence="6">
    <location>
        <begin position="163"/>
        <end position="183"/>
    </location>
</feature>
<dbReference type="Proteomes" id="UP000002515">
    <property type="component" value="Chromosome"/>
</dbReference>
<feature type="transmembrane region" description="Helical" evidence="6">
    <location>
        <begin position="20"/>
        <end position="40"/>
    </location>
</feature>
<feature type="transmembrane region" description="Helical" evidence="6">
    <location>
        <begin position="46"/>
        <end position="68"/>
    </location>
</feature>
<evidence type="ECO:0000313" key="8">
    <source>
        <dbReference type="EMBL" id="AAO57148.1"/>
    </source>
</evidence>
<keyword evidence="4 6" id="KW-1133">Transmembrane helix</keyword>
<dbReference type="PANTHER" id="PTHR32322">
    <property type="entry name" value="INNER MEMBRANE TRANSPORTER"/>
    <property type="match status" value="1"/>
</dbReference>
<evidence type="ECO:0000256" key="4">
    <source>
        <dbReference type="ARBA" id="ARBA00022989"/>
    </source>
</evidence>
<accession>Q87YW3</accession>
<dbReference type="OrthoDB" id="9809509at2"/>
<evidence type="ECO:0000259" key="7">
    <source>
        <dbReference type="Pfam" id="PF00892"/>
    </source>
</evidence>
<dbReference type="InterPro" id="IPR050638">
    <property type="entry name" value="AA-Vitamin_Transporters"/>
</dbReference>
<feature type="transmembrane region" description="Helical" evidence="6">
    <location>
        <begin position="109"/>
        <end position="131"/>
    </location>
</feature>
<feature type="domain" description="EamA" evidence="7">
    <location>
        <begin position="27"/>
        <end position="153"/>
    </location>
</feature>
<dbReference type="PANTHER" id="PTHR32322:SF2">
    <property type="entry name" value="EAMA DOMAIN-CONTAINING PROTEIN"/>
    <property type="match status" value="1"/>
</dbReference>
<proteinExistence type="inferred from homology"/>
<feature type="transmembrane region" description="Helical" evidence="6">
    <location>
        <begin position="195"/>
        <end position="215"/>
    </location>
</feature>
<evidence type="ECO:0000256" key="5">
    <source>
        <dbReference type="ARBA" id="ARBA00023136"/>
    </source>
</evidence>
<dbReference type="EMBL" id="AE016853">
    <property type="protein sequence ID" value="AAO57148.1"/>
    <property type="molecule type" value="Genomic_DNA"/>
</dbReference>
<dbReference type="PhylomeDB" id="Q87YW3"/>
<feature type="transmembrane region" description="Helical" evidence="6">
    <location>
        <begin position="80"/>
        <end position="103"/>
    </location>
</feature>
<evidence type="ECO:0000256" key="1">
    <source>
        <dbReference type="ARBA" id="ARBA00004141"/>
    </source>
</evidence>
<comment type="similarity">
    <text evidence="2">Belongs to the EamA transporter family.</text>
</comment>
<evidence type="ECO:0000256" key="2">
    <source>
        <dbReference type="ARBA" id="ARBA00007362"/>
    </source>
</evidence>
<dbReference type="Pfam" id="PF00892">
    <property type="entry name" value="EamA"/>
    <property type="match status" value="2"/>
</dbReference>
<organism evidence="8 9">
    <name type="scientific">Pseudomonas syringae pv. tomato (strain ATCC BAA-871 / DC3000)</name>
    <dbReference type="NCBI Taxonomy" id="223283"/>
    <lineage>
        <taxon>Bacteria</taxon>
        <taxon>Pseudomonadati</taxon>
        <taxon>Pseudomonadota</taxon>
        <taxon>Gammaproteobacteria</taxon>
        <taxon>Pseudomonadales</taxon>
        <taxon>Pseudomonadaceae</taxon>
        <taxon>Pseudomonas</taxon>
    </lineage>
</organism>
<dbReference type="GeneID" id="1185344"/>
<dbReference type="KEGG" id="pst:PSPTO_3679"/>
<comment type="subcellular location">
    <subcellularLocation>
        <location evidence="1">Membrane</location>
        <topology evidence="1">Multi-pass membrane protein</topology>
    </subcellularLocation>
</comment>
<dbReference type="AlphaFoldDB" id="Q87YW3"/>
<name>Q87YW3_PSESM</name>
<dbReference type="GO" id="GO:0016020">
    <property type="term" value="C:membrane"/>
    <property type="evidence" value="ECO:0007669"/>
    <property type="project" value="UniProtKB-SubCell"/>
</dbReference>
<protein>
    <submittedName>
        <fullName evidence="8">Membrane protein</fullName>
    </submittedName>
</protein>
<feature type="transmembrane region" description="Helical" evidence="6">
    <location>
        <begin position="138"/>
        <end position="157"/>
    </location>
</feature>
<evidence type="ECO:0000256" key="6">
    <source>
        <dbReference type="SAM" id="Phobius"/>
    </source>
</evidence>
<dbReference type="RefSeq" id="WP_011104668.1">
    <property type="nucleotide sequence ID" value="NC_004578.1"/>
</dbReference>